<comment type="caution">
    <text evidence="3">The sequence shown here is derived from an EMBL/GenBank/DDBJ whole genome shotgun (WGS) entry which is preliminary data.</text>
</comment>
<dbReference type="InterPro" id="IPR046980">
    <property type="entry name" value="KefG/KefF"/>
</dbReference>
<proteinExistence type="predicted"/>
<dbReference type="Pfam" id="PF02525">
    <property type="entry name" value="Flavodoxin_2"/>
    <property type="match status" value="1"/>
</dbReference>
<reference evidence="3 4" key="1">
    <citation type="journal article" date="2018" name="Elife">
        <title>Discovery and characterization of a prevalent human gut bacterial enzyme sufficient for the inactivation of a family of plant toxins.</title>
        <authorList>
            <person name="Koppel N."/>
            <person name="Bisanz J.E."/>
            <person name="Pandelia M.E."/>
            <person name="Turnbaugh P.J."/>
            <person name="Balskus E.P."/>
        </authorList>
    </citation>
    <scope>NUCLEOTIDE SEQUENCE [LARGE SCALE GENOMIC DNA]</scope>
    <source>
        <strain evidence="3 4">OB21 GAM31</strain>
    </source>
</reference>
<accession>A0A369LR05</accession>
<keyword evidence="1" id="KW-0560">Oxidoreductase</keyword>
<dbReference type="Gene3D" id="3.40.50.360">
    <property type="match status" value="1"/>
</dbReference>
<dbReference type="GO" id="GO:0003955">
    <property type="term" value="F:NAD(P)H dehydrogenase (quinone) activity"/>
    <property type="evidence" value="ECO:0007669"/>
    <property type="project" value="TreeGrafter"/>
</dbReference>
<dbReference type="InterPro" id="IPR029039">
    <property type="entry name" value="Flavoprotein-like_sf"/>
</dbReference>
<dbReference type="PANTHER" id="PTHR47307:SF1">
    <property type="entry name" value="GLUTATHIONE-REGULATED POTASSIUM-EFFLUX SYSTEM ANCILLARY PROTEIN KEFG"/>
    <property type="match status" value="1"/>
</dbReference>
<dbReference type="AlphaFoldDB" id="A0A369LR05"/>
<evidence type="ECO:0000259" key="2">
    <source>
        <dbReference type="Pfam" id="PF02525"/>
    </source>
</evidence>
<evidence type="ECO:0000313" key="4">
    <source>
        <dbReference type="Proteomes" id="UP000253975"/>
    </source>
</evidence>
<gene>
    <name evidence="3" type="ORF">C1881_02060</name>
</gene>
<dbReference type="GO" id="GO:0009055">
    <property type="term" value="F:electron transfer activity"/>
    <property type="evidence" value="ECO:0007669"/>
    <property type="project" value="TreeGrafter"/>
</dbReference>
<dbReference type="GO" id="GO:0010181">
    <property type="term" value="F:FMN binding"/>
    <property type="evidence" value="ECO:0007669"/>
    <property type="project" value="TreeGrafter"/>
</dbReference>
<dbReference type="SUPFAM" id="SSF52218">
    <property type="entry name" value="Flavoproteins"/>
    <property type="match status" value="1"/>
</dbReference>
<dbReference type="PANTHER" id="PTHR47307">
    <property type="entry name" value="GLUTATHIONE-REGULATED POTASSIUM-EFFLUX SYSTEM ANCILLARY PROTEIN KEFG"/>
    <property type="match status" value="1"/>
</dbReference>
<organism evidence="3 4">
    <name type="scientific">Slackia isoflavoniconvertens</name>
    <dbReference type="NCBI Taxonomy" id="572010"/>
    <lineage>
        <taxon>Bacteria</taxon>
        <taxon>Bacillati</taxon>
        <taxon>Actinomycetota</taxon>
        <taxon>Coriobacteriia</taxon>
        <taxon>Eggerthellales</taxon>
        <taxon>Eggerthellaceae</taxon>
        <taxon>Slackia</taxon>
    </lineage>
</organism>
<feature type="domain" description="Flavodoxin-like fold" evidence="2">
    <location>
        <begin position="4"/>
        <end position="184"/>
    </location>
</feature>
<evidence type="ECO:0000256" key="1">
    <source>
        <dbReference type="ARBA" id="ARBA00023002"/>
    </source>
</evidence>
<dbReference type="Proteomes" id="UP000253975">
    <property type="component" value="Unassembled WGS sequence"/>
</dbReference>
<dbReference type="EMBL" id="PPTO01000002">
    <property type="protein sequence ID" value="RDB60686.1"/>
    <property type="molecule type" value="Genomic_DNA"/>
</dbReference>
<dbReference type="InterPro" id="IPR003680">
    <property type="entry name" value="Flavodoxin_fold"/>
</dbReference>
<name>A0A369LR05_9ACTN</name>
<protein>
    <submittedName>
        <fullName evidence="3">NAD(P)H oxidoreductase</fullName>
    </submittedName>
</protein>
<sequence length="189" mass="20904">MNKTKTLVLVAHPHLADGSRVNARWARELQKHPESIEVRDLAAEIAANDGIIDADAWHAVLDSYDTIVFQFPVYWYSCPPVLRAWEDEVYTFGWSHGGERVLPGEPGRKMAGKKIAYAVSAGDAEEHYDEAGPVGFGVAQVLAPFHATANYLDATYVEKPWTLFGAEAGLSDEELDRNAEGYAEWVLSL</sequence>
<evidence type="ECO:0000313" key="3">
    <source>
        <dbReference type="EMBL" id="RDB60686.1"/>
    </source>
</evidence>
<dbReference type="RefSeq" id="WP_114614870.1">
    <property type="nucleotide sequence ID" value="NZ_PPTO01000002.1"/>
</dbReference>